<proteinExistence type="predicted"/>
<reference evidence="4 5" key="1">
    <citation type="submission" date="2022-06" db="EMBL/GenBank/DDBJ databases">
        <title>Paraconexibacter antarcticus.</title>
        <authorList>
            <person name="Kim C.S."/>
        </authorList>
    </citation>
    <scope>NUCLEOTIDE SEQUENCE [LARGE SCALE GENOMIC DNA]</scope>
    <source>
        <strain evidence="4 5">02-257</strain>
    </source>
</reference>
<sequence>MKTLLLGEALVDLVCETPAASLAAAPAFVPHLGGSPANVAVAAARRGAAVSLAGGVGADGWGEWVRERLQAEGVGTELLDTIPGGATAVAFVTITEGGEPDFLIHAGAAAAATTAVADRLPAAVADAAALVLTTGTMVGEDERRVTLAARETALAHDVPVIFDPNLRPGRWSNPARAVSVARGCVEGAFLVKANRAEAAAITGERDPVAAAKALLAGGARHVVITLGADGALLRGPGLRLDVPGVAARAVDTTGAGDTVTGVLLARLAGSGFYPSAMAAALPEAVTAAARVTEHFGAVG</sequence>
<dbReference type="GO" id="GO:0016301">
    <property type="term" value="F:kinase activity"/>
    <property type="evidence" value="ECO:0007669"/>
    <property type="project" value="UniProtKB-KW"/>
</dbReference>
<dbReference type="SUPFAM" id="SSF53613">
    <property type="entry name" value="Ribokinase-like"/>
    <property type="match status" value="1"/>
</dbReference>
<evidence type="ECO:0000313" key="4">
    <source>
        <dbReference type="EMBL" id="UTI64809.1"/>
    </source>
</evidence>
<dbReference type="RefSeq" id="WP_254571507.1">
    <property type="nucleotide sequence ID" value="NZ_CP098502.1"/>
</dbReference>
<dbReference type="PANTHER" id="PTHR10584:SF166">
    <property type="entry name" value="RIBOKINASE"/>
    <property type="match status" value="1"/>
</dbReference>
<keyword evidence="5" id="KW-1185">Reference proteome</keyword>
<organism evidence="4 5">
    <name type="scientific">Paraconexibacter antarcticus</name>
    <dbReference type="NCBI Taxonomy" id="2949664"/>
    <lineage>
        <taxon>Bacteria</taxon>
        <taxon>Bacillati</taxon>
        <taxon>Actinomycetota</taxon>
        <taxon>Thermoleophilia</taxon>
        <taxon>Solirubrobacterales</taxon>
        <taxon>Paraconexibacteraceae</taxon>
        <taxon>Paraconexibacter</taxon>
    </lineage>
</organism>
<evidence type="ECO:0000256" key="2">
    <source>
        <dbReference type="ARBA" id="ARBA00022777"/>
    </source>
</evidence>
<feature type="domain" description="Carbohydrate kinase PfkB" evidence="3">
    <location>
        <begin position="5"/>
        <end position="296"/>
    </location>
</feature>
<keyword evidence="2 4" id="KW-0418">Kinase</keyword>
<dbReference type="EMBL" id="CP098502">
    <property type="protein sequence ID" value="UTI64809.1"/>
    <property type="molecule type" value="Genomic_DNA"/>
</dbReference>
<dbReference type="Pfam" id="PF00294">
    <property type="entry name" value="PfkB"/>
    <property type="match status" value="1"/>
</dbReference>
<keyword evidence="1" id="KW-0808">Transferase</keyword>
<dbReference type="InterPro" id="IPR029056">
    <property type="entry name" value="Ribokinase-like"/>
</dbReference>
<name>A0ABY5DW87_9ACTN</name>
<dbReference type="Gene3D" id="3.40.1190.20">
    <property type="match status" value="1"/>
</dbReference>
<dbReference type="Proteomes" id="UP001056035">
    <property type="component" value="Chromosome"/>
</dbReference>
<dbReference type="PANTHER" id="PTHR10584">
    <property type="entry name" value="SUGAR KINASE"/>
    <property type="match status" value="1"/>
</dbReference>
<evidence type="ECO:0000259" key="3">
    <source>
        <dbReference type="Pfam" id="PF00294"/>
    </source>
</evidence>
<protein>
    <submittedName>
        <fullName evidence="4">PfkB family carbohydrate kinase</fullName>
    </submittedName>
</protein>
<dbReference type="InterPro" id="IPR011611">
    <property type="entry name" value="PfkB_dom"/>
</dbReference>
<evidence type="ECO:0000256" key="1">
    <source>
        <dbReference type="ARBA" id="ARBA00022679"/>
    </source>
</evidence>
<evidence type="ECO:0000313" key="5">
    <source>
        <dbReference type="Proteomes" id="UP001056035"/>
    </source>
</evidence>
<accession>A0ABY5DW87</accession>
<gene>
    <name evidence="4" type="ORF">NBH00_01045</name>
</gene>